<dbReference type="PANTHER" id="PTHR39162:SF1">
    <property type="entry name" value="SPORULATION PROTEIN YTFJ"/>
    <property type="match status" value="1"/>
</dbReference>
<dbReference type="Proteomes" id="UP000515512">
    <property type="component" value="Chromosome"/>
</dbReference>
<evidence type="ECO:0000256" key="1">
    <source>
        <dbReference type="SAM" id="MobiDB-lite"/>
    </source>
</evidence>
<reference evidence="2 3" key="1">
    <citation type="submission" date="2020-07" db="EMBL/GenBank/DDBJ databases">
        <authorList>
            <person name="Zhuang K."/>
            <person name="Ran Y."/>
        </authorList>
    </citation>
    <scope>NUCLEOTIDE SEQUENCE [LARGE SCALE GENOMIC DNA]</scope>
    <source>
        <strain evidence="2 3">WCH-YHL-001</strain>
    </source>
</reference>
<dbReference type="EMBL" id="CP059399">
    <property type="protein sequence ID" value="QLY34565.1"/>
    <property type="molecule type" value="Genomic_DNA"/>
</dbReference>
<dbReference type="KEGG" id="nhu:H0264_21090"/>
<evidence type="ECO:0008006" key="4">
    <source>
        <dbReference type="Google" id="ProtNLM"/>
    </source>
</evidence>
<dbReference type="AlphaFoldDB" id="A0A7D6ZUV1"/>
<feature type="compositionally biased region" description="Polar residues" evidence="1">
    <location>
        <begin position="50"/>
        <end position="60"/>
    </location>
</feature>
<dbReference type="PANTHER" id="PTHR39162">
    <property type="entry name" value="GLL3345 PROTEIN"/>
    <property type="match status" value="1"/>
</dbReference>
<organism evidence="2 3">
    <name type="scientific">Nocardia huaxiensis</name>
    <dbReference type="NCBI Taxonomy" id="2755382"/>
    <lineage>
        <taxon>Bacteria</taxon>
        <taxon>Bacillati</taxon>
        <taxon>Actinomycetota</taxon>
        <taxon>Actinomycetes</taxon>
        <taxon>Mycobacteriales</taxon>
        <taxon>Nocardiaceae</taxon>
        <taxon>Nocardia</taxon>
    </lineage>
</organism>
<feature type="region of interest" description="Disordered" evidence="1">
    <location>
        <begin position="7"/>
        <end position="60"/>
    </location>
</feature>
<feature type="compositionally biased region" description="Low complexity" evidence="1">
    <location>
        <begin position="28"/>
        <end position="45"/>
    </location>
</feature>
<gene>
    <name evidence="2" type="ORF">H0264_21090</name>
</gene>
<evidence type="ECO:0000313" key="2">
    <source>
        <dbReference type="EMBL" id="QLY34565.1"/>
    </source>
</evidence>
<dbReference type="InterPro" id="IPR014229">
    <property type="entry name" value="Spore_YtfJ"/>
</dbReference>
<sequence>MIYLTLGLDPDRPHPARRVPARHTLSPSGRASSARQSRTSRTAGRVSVTIPDSIQGQRFTSDPADAAAKLLERLTDHLGGQASVRTVFGAPVTADGVTVIPVASIGFGFGGGAGSESGDEKSSGGGGGGGGVGARPLGFIEIKDGTTTYRPIHSHWIDLLIPLSAIVAAAGAKSTVRAARAYRRTRR</sequence>
<proteinExistence type="predicted"/>
<name>A0A7D6ZUV1_9NOCA</name>
<dbReference type="Pfam" id="PF09579">
    <property type="entry name" value="Spore_YtfJ"/>
    <property type="match status" value="1"/>
</dbReference>
<evidence type="ECO:0000313" key="3">
    <source>
        <dbReference type="Proteomes" id="UP000515512"/>
    </source>
</evidence>
<keyword evidence="3" id="KW-1185">Reference proteome</keyword>
<protein>
    <recommendedName>
        <fullName evidence="4">Sporulation protein YtfJ</fullName>
    </recommendedName>
</protein>
<accession>A0A7D6ZUV1</accession>